<gene>
    <name evidence="2" type="ORF">K469DRAFT_778654</name>
</gene>
<feature type="non-terminal residue" evidence="2">
    <location>
        <position position="1"/>
    </location>
</feature>
<proteinExistence type="predicted"/>
<dbReference type="InterPro" id="IPR052895">
    <property type="entry name" value="HetReg/Transcr_Mod"/>
</dbReference>
<accession>A0A6A6E352</accession>
<organism evidence="2 3">
    <name type="scientific">Zopfia rhizophila CBS 207.26</name>
    <dbReference type="NCBI Taxonomy" id="1314779"/>
    <lineage>
        <taxon>Eukaryota</taxon>
        <taxon>Fungi</taxon>
        <taxon>Dikarya</taxon>
        <taxon>Ascomycota</taxon>
        <taxon>Pezizomycotina</taxon>
        <taxon>Dothideomycetes</taxon>
        <taxon>Dothideomycetes incertae sedis</taxon>
        <taxon>Zopfiaceae</taxon>
        <taxon>Zopfia</taxon>
    </lineage>
</organism>
<dbReference type="EMBL" id="ML994633">
    <property type="protein sequence ID" value="KAF2185603.1"/>
    <property type="molecule type" value="Genomic_DNA"/>
</dbReference>
<reference evidence="2" key="1">
    <citation type="journal article" date="2020" name="Stud. Mycol.">
        <title>101 Dothideomycetes genomes: a test case for predicting lifestyles and emergence of pathogens.</title>
        <authorList>
            <person name="Haridas S."/>
            <person name="Albert R."/>
            <person name="Binder M."/>
            <person name="Bloem J."/>
            <person name="Labutti K."/>
            <person name="Salamov A."/>
            <person name="Andreopoulos B."/>
            <person name="Baker S."/>
            <person name="Barry K."/>
            <person name="Bills G."/>
            <person name="Bluhm B."/>
            <person name="Cannon C."/>
            <person name="Castanera R."/>
            <person name="Culley D."/>
            <person name="Daum C."/>
            <person name="Ezra D."/>
            <person name="Gonzalez J."/>
            <person name="Henrissat B."/>
            <person name="Kuo A."/>
            <person name="Liang C."/>
            <person name="Lipzen A."/>
            <person name="Lutzoni F."/>
            <person name="Magnuson J."/>
            <person name="Mondo S."/>
            <person name="Nolan M."/>
            <person name="Ohm R."/>
            <person name="Pangilinan J."/>
            <person name="Park H.-J."/>
            <person name="Ramirez L."/>
            <person name="Alfaro M."/>
            <person name="Sun H."/>
            <person name="Tritt A."/>
            <person name="Yoshinaga Y."/>
            <person name="Zwiers L.-H."/>
            <person name="Turgeon B."/>
            <person name="Goodwin S."/>
            <person name="Spatafora J."/>
            <person name="Crous P."/>
            <person name="Grigoriev I."/>
        </authorList>
    </citation>
    <scope>NUCLEOTIDE SEQUENCE</scope>
    <source>
        <strain evidence="2">CBS 207.26</strain>
    </source>
</reference>
<sequence>RTVRVVGLHGDSNWGPTLRCDLLHESLDNPVEYEGISYEWLWQTQSRPLYCEDKTLPATENCEAALKRSHPSDISESRLLWIDGACINQMSSAMKERSHQVKMIG</sequence>
<protein>
    <recommendedName>
        <fullName evidence="1">Heterokaryon incompatibility domain-containing protein</fullName>
    </recommendedName>
</protein>
<dbReference type="InterPro" id="IPR010730">
    <property type="entry name" value="HET"/>
</dbReference>
<evidence type="ECO:0000313" key="3">
    <source>
        <dbReference type="Proteomes" id="UP000800200"/>
    </source>
</evidence>
<dbReference type="OrthoDB" id="194358at2759"/>
<dbReference type="Proteomes" id="UP000800200">
    <property type="component" value="Unassembled WGS sequence"/>
</dbReference>
<dbReference type="AlphaFoldDB" id="A0A6A6E352"/>
<dbReference type="PANTHER" id="PTHR24148">
    <property type="entry name" value="ANKYRIN REPEAT DOMAIN-CONTAINING PROTEIN 39 HOMOLOG-RELATED"/>
    <property type="match status" value="1"/>
</dbReference>
<feature type="domain" description="Heterokaryon incompatibility" evidence="1">
    <location>
        <begin position="33"/>
        <end position="104"/>
    </location>
</feature>
<evidence type="ECO:0000259" key="1">
    <source>
        <dbReference type="Pfam" id="PF06985"/>
    </source>
</evidence>
<dbReference type="Pfam" id="PF06985">
    <property type="entry name" value="HET"/>
    <property type="match status" value="1"/>
</dbReference>
<keyword evidence="3" id="KW-1185">Reference proteome</keyword>
<name>A0A6A6E352_9PEZI</name>
<dbReference type="PANTHER" id="PTHR24148:SF73">
    <property type="entry name" value="HET DOMAIN PROTEIN (AFU_ORTHOLOGUE AFUA_8G01020)"/>
    <property type="match status" value="1"/>
</dbReference>
<evidence type="ECO:0000313" key="2">
    <source>
        <dbReference type="EMBL" id="KAF2185603.1"/>
    </source>
</evidence>